<evidence type="ECO:0000313" key="2">
    <source>
        <dbReference type="Proteomes" id="UP000031668"/>
    </source>
</evidence>
<sequence length="314" mass="36980">MIYDSETGHLIFNFQRSTTLEVLNLRCNLTESDTQIMIGGCNISFQRGENSSINEYSLNHLHIFQKDTKYTFTDHRIAFQIGDKRWKNMEFSFYYLEIEFPNHHRECVLDGNTTRVWEDLNVFKELHYCSSNESTQISKNYVSRASINSETTSWNAQEPTKQKRNDNVLLRYFFASNLADDPRTVSREYELNPSSQLNEEILQCAFDRSYDLLYTRAIVDCCDELTRKAGPWQGNWSGQMPTWNQERLQACARFSARKDQVDPDFYFDPTNSVVYHPILKIRDDSCTKNDKYLSVLHDFQNFISDHIESFEVPF</sequence>
<reference evidence="1 2" key="1">
    <citation type="journal article" date="2014" name="Genome Biol. Evol.">
        <title>The genome of the myxosporean Thelohanellus kitauei shows adaptations to nutrient acquisition within its fish host.</title>
        <authorList>
            <person name="Yang Y."/>
            <person name="Xiong J."/>
            <person name="Zhou Z."/>
            <person name="Huo F."/>
            <person name="Miao W."/>
            <person name="Ran C."/>
            <person name="Liu Y."/>
            <person name="Zhang J."/>
            <person name="Feng J."/>
            <person name="Wang M."/>
            <person name="Wang M."/>
            <person name="Wang L."/>
            <person name="Yao B."/>
        </authorList>
    </citation>
    <scope>NUCLEOTIDE SEQUENCE [LARGE SCALE GENOMIC DNA]</scope>
    <source>
        <strain evidence="1">Wuqing</strain>
    </source>
</reference>
<dbReference type="EMBL" id="JWZT01003775">
    <property type="protein sequence ID" value="KII65552.1"/>
    <property type="molecule type" value="Genomic_DNA"/>
</dbReference>
<name>A0A0C2MV71_THEKT</name>
<organism evidence="1 2">
    <name type="scientific">Thelohanellus kitauei</name>
    <name type="common">Myxosporean</name>
    <dbReference type="NCBI Taxonomy" id="669202"/>
    <lineage>
        <taxon>Eukaryota</taxon>
        <taxon>Metazoa</taxon>
        <taxon>Cnidaria</taxon>
        <taxon>Myxozoa</taxon>
        <taxon>Myxosporea</taxon>
        <taxon>Bivalvulida</taxon>
        <taxon>Platysporina</taxon>
        <taxon>Myxobolidae</taxon>
        <taxon>Thelohanellus</taxon>
    </lineage>
</organism>
<gene>
    <name evidence="1" type="ORF">RF11_00903</name>
</gene>
<protein>
    <submittedName>
        <fullName evidence="1">Uncharacterized protein</fullName>
    </submittedName>
</protein>
<keyword evidence="2" id="KW-1185">Reference proteome</keyword>
<dbReference type="AlphaFoldDB" id="A0A0C2MV71"/>
<evidence type="ECO:0000313" key="1">
    <source>
        <dbReference type="EMBL" id="KII65552.1"/>
    </source>
</evidence>
<dbReference type="Proteomes" id="UP000031668">
    <property type="component" value="Unassembled WGS sequence"/>
</dbReference>
<comment type="caution">
    <text evidence="1">The sequence shown here is derived from an EMBL/GenBank/DDBJ whole genome shotgun (WGS) entry which is preliminary data.</text>
</comment>
<proteinExistence type="predicted"/>
<accession>A0A0C2MV71</accession>